<protein>
    <submittedName>
        <fullName evidence="2">Glycosyltransferase family 25 protein</fullName>
    </submittedName>
</protein>
<accession>A0A6A6I7F6</accession>
<name>A0A6A6I7F6_9PLEO</name>
<organism evidence="2 3">
    <name type="scientific">Trematosphaeria pertusa</name>
    <dbReference type="NCBI Taxonomy" id="390896"/>
    <lineage>
        <taxon>Eukaryota</taxon>
        <taxon>Fungi</taxon>
        <taxon>Dikarya</taxon>
        <taxon>Ascomycota</taxon>
        <taxon>Pezizomycotina</taxon>
        <taxon>Dothideomycetes</taxon>
        <taxon>Pleosporomycetidae</taxon>
        <taxon>Pleosporales</taxon>
        <taxon>Massarineae</taxon>
        <taxon>Trematosphaeriaceae</taxon>
        <taxon>Trematosphaeria</taxon>
    </lineage>
</organism>
<feature type="compositionally biased region" description="Basic and acidic residues" evidence="1">
    <location>
        <begin position="333"/>
        <end position="351"/>
    </location>
</feature>
<evidence type="ECO:0000313" key="3">
    <source>
        <dbReference type="Proteomes" id="UP000800094"/>
    </source>
</evidence>
<dbReference type="OrthoDB" id="47375at2759"/>
<dbReference type="CDD" id="cd06532">
    <property type="entry name" value="Glyco_transf_25"/>
    <property type="match status" value="1"/>
</dbReference>
<keyword evidence="2" id="KW-0808">Transferase</keyword>
<dbReference type="AlphaFoldDB" id="A0A6A6I7F6"/>
<dbReference type="RefSeq" id="XP_033681241.1">
    <property type="nucleotide sequence ID" value="XM_033835755.1"/>
</dbReference>
<dbReference type="GeneID" id="54589085"/>
<gene>
    <name evidence="2" type="ORF">BU26DRAFT_607477</name>
</gene>
<sequence length="386" mass="42647">MALRVVNAKVLSICTLLLIFLATLAHFFSSRDGPHVAADAGSRLVSGNHQVPYVPSNWRTRKAKPANATLDFQEILYISMPYRTDRQDAMSLLAAATGLKVTLIPGVDVSTMHPKAKPLLPFVDPAKANDSFLGVWRAHANAWRHIIDHDVATALILEDDVDWDVHIKDIMGLWSFQLRYNNSLLSPSPSSSSSATDKSKNQECPYGCAWDELYMGQCGNTPNPDDRRHQVYADPHSPAVSTHTDPIVEEMTQHWNVSRDAAALRIISPTYGPLCAMGYAVTRLGAMRMLYQIGGWRGFGMGVDNEIAFRTQEGRLRGWTLSPPCITAWRTGGARDSDNDGDSAERVDDKGNAGGFTRGLKESARKAMERLLGETVDRRVEELLGR</sequence>
<keyword evidence="3" id="KW-1185">Reference proteome</keyword>
<reference evidence="2" key="1">
    <citation type="journal article" date="2020" name="Stud. Mycol.">
        <title>101 Dothideomycetes genomes: a test case for predicting lifestyles and emergence of pathogens.</title>
        <authorList>
            <person name="Haridas S."/>
            <person name="Albert R."/>
            <person name="Binder M."/>
            <person name="Bloem J."/>
            <person name="Labutti K."/>
            <person name="Salamov A."/>
            <person name="Andreopoulos B."/>
            <person name="Baker S."/>
            <person name="Barry K."/>
            <person name="Bills G."/>
            <person name="Bluhm B."/>
            <person name="Cannon C."/>
            <person name="Castanera R."/>
            <person name="Culley D."/>
            <person name="Daum C."/>
            <person name="Ezra D."/>
            <person name="Gonzalez J."/>
            <person name="Henrissat B."/>
            <person name="Kuo A."/>
            <person name="Liang C."/>
            <person name="Lipzen A."/>
            <person name="Lutzoni F."/>
            <person name="Magnuson J."/>
            <person name="Mondo S."/>
            <person name="Nolan M."/>
            <person name="Ohm R."/>
            <person name="Pangilinan J."/>
            <person name="Park H.-J."/>
            <person name="Ramirez L."/>
            <person name="Alfaro M."/>
            <person name="Sun H."/>
            <person name="Tritt A."/>
            <person name="Yoshinaga Y."/>
            <person name="Zwiers L.-H."/>
            <person name="Turgeon B."/>
            <person name="Goodwin S."/>
            <person name="Spatafora J."/>
            <person name="Crous P."/>
            <person name="Grigoriev I."/>
        </authorList>
    </citation>
    <scope>NUCLEOTIDE SEQUENCE</scope>
    <source>
        <strain evidence="2">CBS 122368</strain>
    </source>
</reference>
<evidence type="ECO:0000256" key="1">
    <source>
        <dbReference type="SAM" id="MobiDB-lite"/>
    </source>
</evidence>
<dbReference type="GO" id="GO:0016740">
    <property type="term" value="F:transferase activity"/>
    <property type="evidence" value="ECO:0007669"/>
    <property type="project" value="UniProtKB-KW"/>
</dbReference>
<feature type="region of interest" description="Disordered" evidence="1">
    <location>
        <begin position="330"/>
        <end position="359"/>
    </location>
</feature>
<dbReference type="InterPro" id="IPR002654">
    <property type="entry name" value="Glyco_trans_25"/>
</dbReference>
<proteinExistence type="predicted"/>
<evidence type="ECO:0000313" key="2">
    <source>
        <dbReference type="EMBL" id="KAF2246237.1"/>
    </source>
</evidence>
<dbReference type="EMBL" id="ML987199">
    <property type="protein sequence ID" value="KAF2246237.1"/>
    <property type="molecule type" value="Genomic_DNA"/>
</dbReference>
<dbReference type="Proteomes" id="UP000800094">
    <property type="component" value="Unassembled WGS sequence"/>
</dbReference>